<dbReference type="CDD" id="cd00064">
    <property type="entry name" value="FU"/>
    <property type="match status" value="1"/>
</dbReference>
<accession>A0A8S1MSY1</accession>
<dbReference type="InterPro" id="IPR006212">
    <property type="entry name" value="Furin_repeat"/>
</dbReference>
<name>A0A8S1MSY1_PARPR</name>
<proteinExistence type="predicted"/>
<feature type="transmembrane region" description="Helical" evidence="1">
    <location>
        <begin position="2330"/>
        <end position="2348"/>
    </location>
</feature>
<feature type="transmembrane region" description="Helical" evidence="1">
    <location>
        <begin position="2439"/>
        <end position="2464"/>
    </location>
</feature>
<feature type="transmembrane region" description="Helical" evidence="1">
    <location>
        <begin position="2383"/>
        <end position="2403"/>
    </location>
</feature>
<keyword evidence="1" id="KW-1133">Transmembrane helix</keyword>
<evidence type="ECO:0000313" key="2">
    <source>
        <dbReference type="EMBL" id="CAD8082452.1"/>
    </source>
</evidence>
<feature type="transmembrane region" description="Helical" evidence="1">
    <location>
        <begin position="2527"/>
        <end position="2554"/>
    </location>
</feature>
<feature type="transmembrane region" description="Helical" evidence="1">
    <location>
        <begin position="2476"/>
        <end position="2502"/>
    </location>
</feature>
<dbReference type="Proteomes" id="UP000688137">
    <property type="component" value="Unassembled WGS sequence"/>
</dbReference>
<reference evidence="2" key="1">
    <citation type="submission" date="2021-01" db="EMBL/GenBank/DDBJ databases">
        <authorList>
            <consortium name="Genoscope - CEA"/>
            <person name="William W."/>
        </authorList>
    </citation>
    <scope>NUCLEOTIDE SEQUENCE</scope>
</reference>
<feature type="transmembrane region" description="Helical" evidence="1">
    <location>
        <begin position="2591"/>
        <end position="2620"/>
    </location>
</feature>
<sequence>MIVVQHSVSWSIQNLPSIYPLIIEPIENEMDTDINCAGFGVWSRFVPLSNVVQIGEIGILDSSCFHLYRIQDRINNELHFLQYECVDFEQKTIKKYFQFLGSDGRQFQQEISINEASYEFIWYFQGFITIPSQQQVSIYLYEQMSQIFSKQIQIQFPLEGTNYNLIIGGHFKVSQNSPLYTYENRLLSYFPGQMYYFRHFFTDQPDYFLKIIEQNNEKQCFCQNSATIEIEDAIIQQQDQFQFLSQQLNCDKFLLSGWIKIKEINSYQDEFYYQLFKLSGNFLNSQLTQDNLSAFQLLYKISTLGNQIIIKSYSYTFPTVNIDFSNNLFLMTEKFDINCDIQLWHYIYIEKTQTSISISITFYQGFDQEQFNLNLQVNHFNMVQFKLLYGNILKSKSDYLIIQIIGFKFFNCPDINQPNINCHPTCKECDGPTKEDCLSCFETSNRRYLPDFKECICIYGTIDSNNECINYQNLNLNLVQEQELQKECQYGFFNQMMNAINVHQQLITILQHVWNVYKILDHGLILFFVRQYYIQILTEAHQNIFQQIINYIIFQQEMIYNTVLIVIQQIYLIIKLIKQNQYFNLNNYVNQYKIIVINVEMSVLNVKFQQHNLFVQIIYLLFMAPQDKINIHANLLILQIFIKNVLFVKYTIAYIVSIIQQVIRQKLLWDFMKAILQLMKRLNSGECIYRSQSQSNCLRSYINLDENEICTLSDINDFSIALEIINCQIHILNCKHCIQTIQQTIKCLICEDGYLISANTGICIKCLYPYSVQCFEDNNLEPWKWIVQGFIIQYLPNRPIFTKFVYRPKLLVTQCIQGYDTIMNLCQKYCDEMCSICESHTNQREFFCSKCKLNYFKEPIRAQIDGKCIQCPSLCQVCQERSKEDINLINPYFQITSENSMYTFKCNQKIPSQFVHIDPNLQIAQFCYENNCNYNFELNIPEIDCNQLNSIHVYYDQLYNYQYFNEIGLKQFTLIIHLLSHCVIFNGEYIIDNSYKENIFSIQKRSLRIQGKPNPIYLKTNQFQLLIQKFDSIILNELNFLIQAEMILIFGSLGQSVDLKIYDSQFYSKINSPIIMSIQGESFLNVNLQYIYIFDISIENQVIFNFQCEDLGETIIINNFRIQNCFFTNTTLFLFQNTRRNIFISNFTIDSCQFYNSSIMHFNQQSKININKIIINNSSFENSNLIYSIEKSSLTINNISMYENLMVNSKFIIFNYDFDCQNIIMKQNELISFQFMLQISSILLESTIQMNNIKILENIVQNFSLFVTEQKQSTTQVSILLTNLYFEDNIISCYQQYFLISINCYSLIIQNIFLRDTQNYRFISLLAVPFIKIENVIYENLLQEQKIKISSDCYKNCDSISQLIFVSGFNNINLNQITIKNQFTIDQSIISISSNPLLMLNSNEYIFIKDVKMKGNILIKNNLGIIFSLIELYSEKPQIIEIVNIKFEENIFHQYNKDPSKTSASLLYVNSVLSFMRVQNIICSNNALTNSTQSYIYLFLFEILIENFQVYNHNYLVKEFWLKYYEIQLEEEYNQNEISYAIQKSFKIETNGGALSSTITKLTIFNGIFQYIIAQSSLAFNINLQGDGIVIIKNCSITNAYNSLISKIKNDGALRINGEDSLLSLNLENITFINVQNKLSSSLFSVYPSSTQNNIQLKNIIAQDCFSLVHQVINFEADFQNADQNRVKIENLRILQNEQALLIFLQGLGKISLIEMQKVISDNAIMKFIGCELFLYGIQIEGIILSSIIKVQDSKLITLINSKFIDILTYYPLNLIEIQQNNIYQSFIYFKDIKIQNYNDQTLKKQNLNYFDYNHIQLEFSQCILKSNYVANYINKDEIVQDFIDKILDYSDQKGSLIKMKSITNQTRAFFYNVLFLNNNCQYCWNGLLFLELIDFDQIRISELSCIKNYIKDNGCILAISEQRINSKLLIDHSNFISNNGRIGTGIQIQNVIIKLSNSKIINNTASYKGGGLYFQEDSQRFTIQSTLIINNSAQQAGGIYLSENSSSNKNNLIQSLLLFNNAKLASNNINELPKHLSLSINQMEMQFQYRIIENSLFQVLQLKPYKIISQAQVISTNILFIPSGQKIQNFELYNPKLLKFSSYITEFTIKFKNSLNEQQINFLDSTCTINQQTIDIVTQNVIESIRVSTISFNKSINSFDLGSLTFNIDPYKQEDYINEILIYCKTENQDQNLAYRMRIKSFLCQLGEFYIFSGCQKCQSEQGFYSVTYNSTKCSIFDKNKFEAITSNKIQLKSGFWRPSQITDNVELCYKNPSHCLGGWNVGDDLCYKGHIGGLCEECDRFNVRGDGQFFKNQQQLDCQQCEQLSKRMIAFFLVSIWAILSTLLTIRSIEKTNQLYVQLKLRQNQKFSEILFKLNQDHESILLKLFLNYFWVFSIIFTFNINLSISLDFVKPSSDTSFFMANYFECFLAEIQGIQLIYSRILIMFALMQCQILIIFFGFQLLQMLKCYKFQNRIISITVFYLYIQNYASLINQFFSILAIRKISDQYYISGDVSLIYGSQNHISWIYGFVIPGSLFIGLILPLSLFFVLYIYKDQHNKIKFRRHIGYLFNEYTQKNYFWEIIKLWKKTIIIVILIYFETDIFLKASLLALCLLIYQIIAQKYKPYILLKFNLLDIQSAQFCLIAIFLATVKQIMEQQDKQNISFIIQLFIFINSIILGYPFIIDILKVYYQKYRLKLLSIIFKLLQTVFPNYPITKYLRKKLSLMSQKEESAKINIQKLKQILQINNTQSPSSKKSIIFTNMLKGKQQSLLSIESNQEKN</sequence>
<feature type="transmembrane region" description="Helical" evidence="1">
    <location>
        <begin position="2632"/>
        <end position="2652"/>
    </location>
</feature>
<dbReference type="EMBL" id="CAJJDM010000070">
    <property type="protein sequence ID" value="CAD8082452.1"/>
    <property type="molecule type" value="Genomic_DNA"/>
</dbReference>
<organism evidence="2 3">
    <name type="scientific">Paramecium primaurelia</name>
    <dbReference type="NCBI Taxonomy" id="5886"/>
    <lineage>
        <taxon>Eukaryota</taxon>
        <taxon>Sar</taxon>
        <taxon>Alveolata</taxon>
        <taxon>Ciliophora</taxon>
        <taxon>Intramacronucleata</taxon>
        <taxon>Oligohymenophorea</taxon>
        <taxon>Peniculida</taxon>
        <taxon>Parameciidae</taxon>
        <taxon>Paramecium</taxon>
    </lineage>
</organism>
<keyword evidence="1" id="KW-0472">Membrane</keyword>
<gene>
    <name evidence="2" type="ORF">PPRIM_AZ9-3.1.T0670262</name>
</gene>
<evidence type="ECO:0000313" key="3">
    <source>
        <dbReference type="Proteomes" id="UP000688137"/>
    </source>
</evidence>
<evidence type="ECO:0000256" key="1">
    <source>
        <dbReference type="SAM" id="Phobius"/>
    </source>
</evidence>
<dbReference type="PANTHER" id="PTHR11319">
    <property type="entry name" value="G PROTEIN-COUPLED RECEPTOR-RELATED"/>
    <property type="match status" value="1"/>
</dbReference>
<protein>
    <recommendedName>
        <fullName evidence="4">Transmembrane protein</fullName>
    </recommendedName>
</protein>
<comment type="caution">
    <text evidence="2">The sequence shown here is derived from an EMBL/GenBank/DDBJ whole genome shotgun (WGS) entry which is preliminary data.</text>
</comment>
<keyword evidence="1" id="KW-0812">Transmembrane</keyword>
<feature type="transmembrane region" description="Helical" evidence="1">
    <location>
        <begin position="2664"/>
        <end position="2685"/>
    </location>
</feature>
<dbReference type="PANTHER" id="PTHR11319:SF35">
    <property type="entry name" value="OUTER MEMBRANE PROTEIN PMPC-RELATED"/>
    <property type="match status" value="1"/>
</dbReference>
<evidence type="ECO:0008006" key="4">
    <source>
        <dbReference type="Google" id="ProtNLM"/>
    </source>
</evidence>
<keyword evidence="3" id="KW-1185">Reference proteome</keyword>